<feature type="transmembrane region" description="Helical" evidence="8">
    <location>
        <begin position="67"/>
        <end position="93"/>
    </location>
</feature>
<evidence type="ECO:0000256" key="1">
    <source>
        <dbReference type="ARBA" id="ARBA00004429"/>
    </source>
</evidence>
<evidence type="ECO:0000256" key="8">
    <source>
        <dbReference type="RuleBase" id="RU363032"/>
    </source>
</evidence>
<keyword evidence="3" id="KW-1003">Cell membrane</keyword>
<evidence type="ECO:0000256" key="6">
    <source>
        <dbReference type="ARBA" id="ARBA00022989"/>
    </source>
</evidence>
<proteinExistence type="inferred from homology"/>
<evidence type="ECO:0000313" key="10">
    <source>
        <dbReference type="EMBL" id="TCK30382.1"/>
    </source>
</evidence>
<evidence type="ECO:0000256" key="3">
    <source>
        <dbReference type="ARBA" id="ARBA00022475"/>
    </source>
</evidence>
<dbReference type="InterPro" id="IPR000515">
    <property type="entry name" value="MetI-like"/>
</dbReference>
<dbReference type="Gene3D" id="1.10.3720.10">
    <property type="entry name" value="MetI-like"/>
    <property type="match status" value="1"/>
</dbReference>
<feature type="transmembrane region" description="Helical" evidence="8">
    <location>
        <begin position="233"/>
        <end position="255"/>
    </location>
</feature>
<keyword evidence="7 8" id="KW-0472">Membrane</keyword>
<reference evidence="10 11" key="1">
    <citation type="submission" date="2019-03" db="EMBL/GenBank/DDBJ databases">
        <title>Genomic Encyclopedia of Type Strains, Phase IV (KMG-IV): sequencing the most valuable type-strain genomes for metagenomic binning, comparative biology and taxonomic classification.</title>
        <authorList>
            <person name="Goeker M."/>
        </authorList>
    </citation>
    <scope>NUCLEOTIDE SEQUENCE [LARGE SCALE GENOMIC DNA]</scope>
    <source>
        <strain evidence="10 11">DSM 101</strain>
    </source>
</reference>
<evidence type="ECO:0000256" key="5">
    <source>
        <dbReference type="ARBA" id="ARBA00022692"/>
    </source>
</evidence>
<dbReference type="InterPro" id="IPR035906">
    <property type="entry name" value="MetI-like_sf"/>
</dbReference>
<gene>
    <name evidence="10" type="ORF">EV667_0470</name>
</gene>
<accession>A0A4R1IGJ6</accession>
<protein>
    <submittedName>
        <fullName evidence="10">Putative spermidine/putrescine transport system permease protein</fullName>
    </submittedName>
</protein>
<evidence type="ECO:0000313" key="11">
    <source>
        <dbReference type="Proteomes" id="UP000295030"/>
    </source>
</evidence>
<dbReference type="PANTHER" id="PTHR43357:SF4">
    <property type="entry name" value="INNER MEMBRANE ABC TRANSPORTER PERMEASE PROTEIN YDCV"/>
    <property type="match status" value="1"/>
</dbReference>
<dbReference type="GO" id="GO:0005886">
    <property type="term" value="C:plasma membrane"/>
    <property type="evidence" value="ECO:0007669"/>
    <property type="project" value="UniProtKB-SubCell"/>
</dbReference>
<dbReference type="CDD" id="cd06261">
    <property type="entry name" value="TM_PBP2"/>
    <property type="match status" value="1"/>
</dbReference>
<dbReference type="GO" id="GO:0055085">
    <property type="term" value="P:transmembrane transport"/>
    <property type="evidence" value="ECO:0007669"/>
    <property type="project" value="InterPro"/>
</dbReference>
<keyword evidence="11" id="KW-1185">Reference proteome</keyword>
<keyword evidence="4" id="KW-0997">Cell inner membrane</keyword>
<keyword evidence="5 8" id="KW-0812">Transmembrane</keyword>
<dbReference type="RefSeq" id="WP_131833719.1">
    <property type="nucleotide sequence ID" value="NZ_SMFY01000001.1"/>
</dbReference>
<comment type="subcellular location">
    <subcellularLocation>
        <location evidence="1">Cell inner membrane</location>
        <topology evidence="1">Multi-pass membrane protein</topology>
    </subcellularLocation>
    <subcellularLocation>
        <location evidence="8">Cell membrane</location>
        <topology evidence="8">Multi-pass membrane protein</topology>
    </subcellularLocation>
</comment>
<name>A0A4R1IGJ6_ANCAQ</name>
<comment type="similarity">
    <text evidence="8">Belongs to the binding-protein-dependent transport system permease family.</text>
</comment>
<dbReference type="Pfam" id="PF00528">
    <property type="entry name" value="BPD_transp_1"/>
    <property type="match status" value="1"/>
</dbReference>
<evidence type="ECO:0000256" key="7">
    <source>
        <dbReference type="ARBA" id="ARBA00023136"/>
    </source>
</evidence>
<dbReference type="Proteomes" id="UP000295030">
    <property type="component" value="Unassembled WGS sequence"/>
</dbReference>
<keyword evidence="6 8" id="KW-1133">Transmembrane helix</keyword>
<feature type="transmembrane region" description="Helical" evidence="8">
    <location>
        <begin position="138"/>
        <end position="161"/>
    </location>
</feature>
<evidence type="ECO:0000256" key="4">
    <source>
        <dbReference type="ARBA" id="ARBA00022519"/>
    </source>
</evidence>
<dbReference type="PANTHER" id="PTHR43357">
    <property type="entry name" value="INNER MEMBRANE ABC TRANSPORTER PERMEASE PROTEIN YDCV"/>
    <property type="match status" value="1"/>
</dbReference>
<dbReference type="EMBL" id="SMFY01000001">
    <property type="protein sequence ID" value="TCK30382.1"/>
    <property type="molecule type" value="Genomic_DNA"/>
</dbReference>
<dbReference type="OrthoDB" id="9782004at2"/>
<feature type="domain" description="ABC transmembrane type-1" evidence="9">
    <location>
        <begin position="67"/>
        <end position="256"/>
    </location>
</feature>
<organism evidence="10 11">
    <name type="scientific">Ancylobacter aquaticus</name>
    <dbReference type="NCBI Taxonomy" id="100"/>
    <lineage>
        <taxon>Bacteria</taxon>
        <taxon>Pseudomonadati</taxon>
        <taxon>Pseudomonadota</taxon>
        <taxon>Alphaproteobacteria</taxon>
        <taxon>Hyphomicrobiales</taxon>
        <taxon>Xanthobacteraceae</taxon>
        <taxon>Ancylobacter</taxon>
    </lineage>
</organism>
<keyword evidence="2 8" id="KW-0813">Transport</keyword>
<comment type="caution">
    <text evidence="10">The sequence shown here is derived from an EMBL/GenBank/DDBJ whole genome shotgun (WGS) entry which is preliminary data.</text>
</comment>
<dbReference type="PROSITE" id="PS50928">
    <property type="entry name" value="ABC_TM1"/>
    <property type="match status" value="1"/>
</dbReference>
<dbReference type="SUPFAM" id="SSF161098">
    <property type="entry name" value="MetI-like"/>
    <property type="match status" value="1"/>
</dbReference>
<dbReference type="AlphaFoldDB" id="A0A4R1IGJ6"/>
<evidence type="ECO:0000256" key="2">
    <source>
        <dbReference type="ARBA" id="ARBA00022448"/>
    </source>
</evidence>
<feature type="transmembrane region" description="Helical" evidence="8">
    <location>
        <begin position="105"/>
        <end position="126"/>
    </location>
</feature>
<evidence type="ECO:0000259" key="9">
    <source>
        <dbReference type="PROSITE" id="PS50928"/>
    </source>
</evidence>
<feature type="transmembrane region" description="Helical" evidence="8">
    <location>
        <begin position="192"/>
        <end position="213"/>
    </location>
</feature>
<sequence length="267" mass="28879">MSENGLGRAAPLIYTLTFLIVLFLLLPLIFPIVLSISDTPFVTFPPKGFTLEWYGKVLQDADFTSSFSFSVLLSTTAACGAVLLGTPTAVGLVRLSFPGKGVIQALVLSPLIFPSLVTGIALLRLFSSIGSNDAFLNLWIGHVLVTTPYVVRTVSASLVVVDPGLEEAARTLGAGRFTAFWRITRPQIMPGLVAGALFAFVTSFDNYAVSMWLFDASHVPLPMMMLSLISRMFDPGIAAIASLMIFFSLFMVLVLERLAGLRRAMSF</sequence>
<feature type="transmembrane region" description="Helical" evidence="8">
    <location>
        <begin position="12"/>
        <end position="36"/>
    </location>
</feature>